<accession>A0A9X3T741</accession>
<sequence>MTEHDAHDELSDALAEFATGAASGADRARVLRQVGGCADCREELASLSAVADEVLLIAPERQPAAGFESAVLDRIAALEPAKPAPARRPKRRRVYRALAAATAAVLIAAGAALGVWWATAPDRELAASYRETLGVADGRYFTAAPVVDAEGGQVGHVFAYQGDPSWVFAVLDGAPEDGTWDVVAVTGEGTDAIATCEVADASCGAGATVDADIYDLHEVELVAPDGTVLTATFTH</sequence>
<evidence type="ECO:0000313" key="8">
    <source>
        <dbReference type="EMBL" id="MDA1383803.1"/>
    </source>
</evidence>
<keyword evidence="3 7" id="KW-1133">Transmembrane helix</keyword>
<reference evidence="8" key="1">
    <citation type="submission" date="2022-12" db="EMBL/GenBank/DDBJ databases">
        <title>Gycomyces niveus sp.nov., a novel actinomycete isolated from soil in Shouguang.</title>
        <authorList>
            <person name="Yang X."/>
        </authorList>
    </citation>
    <scope>NUCLEOTIDE SEQUENCE</scope>
    <source>
        <strain evidence="8">DSM 44724</strain>
    </source>
</reference>
<dbReference type="GO" id="GO:0016020">
    <property type="term" value="C:membrane"/>
    <property type="evidence" value="ECO:0007669"/>
    <property type="project" value="UniProtKB-SubCell"/>
</dbReference>
<keyword evidence="11" id="KW-1185">Reference proteome</keyword>
<dbReference type="InterPro" id="IPR041916">
    <property type="entry name" value="Anti_sigma_zinc_sf"/>
</dbReference>
<keyword evidence="4" id="KW-0805">Transcription regulation</keyword>
<proteinExistence type="predicted"/>
<keyword evidence="5 7" id="KW-0472">Membrane</keyword>
<evidence type="ECO:0000256" key="6">
    <source>
        <dbReference type="ARBA" id="ARBA00023163"/>
    </source>
</evidence>
<evidence type="ECO:0008006" key="12">
    <source>
        <dbReference type="Google" id="ProtNLM"/>
    </source>
</evidence>
<dbReference type="EMBL" id="JAPZVQ010000001">
    <property type="protein sequence ID" value="MDA1383803.1"/>
    <property type="molecule type" value="Genomic_DNA"/>
</dbReference>
<dbReference type="GO" id="GO:0006417">
    <property type="term" value="P:regulation of translation"/>
    <property type="evidence" value="ECO:0007669"/>
    <property type="project" value="TreeGrafter"/>
</dbReference>
<keyword evidence="2 7" id="KW-0812">Transmembrane</keyword>
<keyword evidence="6" id="KW-0804">Transcription</keyword>
<evidence type="ECO:0000313" key="11">
    <source>
        <dbReference type="Proteomes" id="UP001183604"/>
    </source>
</evidence>
<evidence type="ECO:0000313" key="9">
    <source>
        <dbReference type="EMBL" id="MDR7341204.1"/>
    </source>
</evidence>
<dbReference type="EMBL" id="JAVDYD010000001">
    <property type="protein sequence ID" value="MDR7341204.1"/>
    <property type="molecule type" value="Genomic_DNA"/>
</dbReference>
<evidence type="ECO:0000256" key="5">
    <source>
        <dbReference type="ARBA" id="ARBA00023136"/>
    </source>
</evidence>
<feature type="transmembrane region" description="Helical" evidence="7">
    <location>
        <begin position="97"/>
        <end position="118"/>
    </location>
</feature>
<comment type="subcellular location">
    <subcellularLocation>
        <location evidence="1">Membrane</location>
        <topology evidence="1">Single-pass membrane protein</topology>
    </subcellularLocation>
</comment>
<dbReference type="RefSeq" id="WP_270120072.1">
    <property type="nucleotide sequence ID" value="NZ_BAAAOM010000001.1"/>
</dbReference>
<dbReference type="PANTHER" id="PTHR37461:SF1">
    <property type="entry name" value="ANTI-SIGMA-K FACTOR RSKA"/>
    <property type="match status" value="1"/>
</dbReference>
<reference evidence="9 11" key="2">
    <citation type="submission" date="2023-07" db="EMBL/GenBank/DDBJ databases">
        <title>Sequencing the genomes of 1000 actinobacteria strains.</title>
        <authorList>
            <person name="Klenk H.-P."/>
        </authorList>
    </citation>
    <scope>NUCLEOTIDE SEQUENCE [LARGE SCALE GENOMIC DNA]</scope>
    <source>
        <strain evidence="9 11">DSM 44724</strain>
    </source>
</reference>
<evidence type="ECO:0000256" key="3">
    <source>
        <dbReference type="ARBA" id="ARBA00022989"/>
    </source>
</evidence>
<protein>
    <recommendedName>
        <fullName evidence="12">Zinc-finger domain-containing protein</fullName>
    </recommendedName>
</protein>
<dbReference type="InterPro" id="IPR051474">
    <property type="entry name" value="Anti-sigma-K/W_factor"/>
</dbReference>
<evidence type="ECO:0000256" key="7">
    <source>
        <dbReference type="SAM" id="Phobius"/>
    </source>
</evidence>
<comment type="caution">
    <text evidence="8">The sequence shown here is derived from an EMBL/GenBank/DDBJ whole genome shotgun (WGS) entry which is preliminary data.</text>
</comment>
<dbReference type="AlphaFoldDB" id="A0A9X3T741"/>
<name>A0A9X3T741_9ACTN</name>
<dbReference type="Gene3D" id="1.10.10.1320">
    <property type="entry name" value="Anti-sigma factor, zinc-finger domain"/>
    <property type="match status" value="1"/>
</dbReference>
<organism evidence="8 10">
    <name type="scientific">Glycomyces lechevalierae</name>
    <dbReference type="NCBI Taxonomy" id="256034"/>
    <lineage>
        <taxon>Bacteria</taxon>
        <taxon>Bacillati</taxon>
        <taxon>Actinomycetota</taxon>
        <taxon>Actinomycetes</taxon>
        <taxon>Glycomycetales</taxon>
        <taxon>Glycomycetaceae</taxon>
        <taxon>Glycomyces</taxon>
    </lineage>
</organism>
<evidence type="ECO:0000256" key="2">
    <source>
        <dbReference type="ARBA" id="ARBA00022692"/>
    </source>
</evidence>
<evidence type="ECO:0000256" key="1">
    <source>
        <dbReference type="ARBA" id="ARBA00004167"/>
    </source>
</evidence>
<evidence type="ECO:0000256" key="4">
    <source>
        <dbReference type="ARBA" id="ARBA00023015"/>
    </source>
</evidence>
<dbReference type="Proteomes" id="UP001183604">
    <property type="component" value="Unassembled WGS sequence"/>
</dbReference>
<dbReference type="GO" id="GO:0016989">
    <property type="term" value="F:sigma factor antagonist activity"/>
    <property type="evidence" value="ECO:0007669"/>
    <property type="project" value="TreeGrafter"/>
</dbReference>
<dbReference type="Proteomes" id="UP001145799">
    <property type="component" value="Unassembled WGS sequence"/>
</dbReference>
<dbReference type="PANTHER" id="PTHR37461">
    <property type="entry name" value="ANTI-SIGMA-K FACTOR RSKA"/>
    <property type="match status" value="1"/>
</dbReference>
<evidence type="ECO:0000313" key="10">
    <source>
        <dbReference type="Proteomes" id="UP001145799"/>
    </source>
</evidence>
<gene>
    <name evidence="9" type="ORF">J2S69_004923</name>
    <name evidence="8" type="ORF">O2L01_02305</name>
</gene>